<sequence>MHNIPLSTKYLAVLARDNDWVHSSDIPFSFAYVNHWLYWYLRASKEFSDPRLKVHILTVLKSMQSRKKVSSSNMDIAERRGGNLLSDENLYIPVELFGIIAECEKQERPGEALLLKAKNLCWSILAMIASCFPDVSPLSCLTEKLKASAPCGTHSRESLALAASQVSKGSGVSKTQGVIYDEEVEKLGDEDTKLSTDSNGMATALSRMVAVLCEQHLFLPLLQAFEIFLPSCSLLPFIRALQFDQGIEYEEVSGASPPDFVLIPILLRPSHKCAFQRLQHIFGSFSIRIKEESPHTQPHWEREGKIGNSWTISTAVKAADAMLLTCPSPYEKRGLLRLLAATDFGDGGSTATRYGQLCWKIDMAEPSLRSDECPLLGNETFDDASLLTALEKNGYWEQARSWAKQLEASGEPRWKSAANHVTEMQVTYSQLPSSTSICRGSHEVRFSLFLHIK</sequence>
<dbReference type="PANTHER" id="PTHR13650">
    <property type="entry name" value="SPATACSIN"/>
    <property type="match status" value="1"/>
</dbReference>
<evidence type="ECO:0000313" key="1">
    <source>
        <dbReference type="EMBL" id="KAL0378867.1"/>
    </source>
</evidence>
<reference evidence="1" key="2">
    <citation type="journal article" date="2024" name="Plant">
        <title>Genomic evolution and insights into agronomic trait innovations of Sesamum species.</title>
        <authorList>
            <person name="Miao H."/>
            <person name="Wang L."/>
            <person name="Qu L."/>
            <person name="Liu H."/>
            <person name="Sun Y."/>
            <person name="Le M."/>
            <person name="Wang Q."/>
            <person name="Wei S."/>
            <person name="Zheng Y."/>
            <person name="Lin W."/>
            <person name="Duan Y."/>
            <person name="Cao H."/>
            <person name="Xiong S."/>
            <person name="Wang X."/>
            <person name="Wei L."/>
            <person name="Li C."/>
            <person name="Ma Q."/>
            <person name="Ju M."/>
            <person name="Zhao R."/>
            <person name="Li G."/>
            <person name="Mu C."/>
            <person name="Tian Q."/>
            <person name="Mei H."/>
            <person name="Zhang T."/>
            <person name="Gao T."/>
            <person name="Zhang H."/>
        </authorList>
    </citation>
    <scope>NUCLEOTIDE SEQUENCE</scope>
    <source>
        <strain evidence="1">G02</strain>
    </source>
</reference>
<protein>
    <submittedName>
        <fullName evidence="1">Uncharacterized protein</fullName>
    </submittedName>
</protein>
<dbReference type="GO" id="GO:0005737">
    <property type="term" value="C:cytoplasm"/>
    <property type="evidence" value="ECO:0007669"/>
    <property type="project" value="TreeGrafter"/>
</dbReference>
<dbReference type="EMBL" id="JACGWJ010000013">
    <property type="protein sequence ID" value="KAL0378867.1"/>
    <property type="molecule type" value="Genomic_DNA"/>
</dbReference>
<accession>A0AAW2RF31</accession>
<dbReference type="InterPro" id="IPR028103">
    <property type="entry name" value="Spatacsin"/>
</dbReference>
<comment type="caution">
    <text evidence="1">The sequence shown here is derived from an EMBL/GenBank/DDBJ whole genome shotgun (WGS) entry which is preliminary data.</text>
</comment>
<name>A0AAW2RF31_SESRA</name>
<proteinExistence type="predicted"/>
<gene>
    <name evidence="1" type="ORF">Sradi_3192200</name>
</gene>
<dbReference type="PANTHER" id="PTHR13650:SF0">
    <property type="entry name" value="SPATACSIN"/>
    <property type="match status" value="1"/>
</dbReference>
<dbReference type="AlphaFoldDB" id="A0AAW2RF31"/>
<reference evidence="1" key="1">
    <citation type="submission" date="2020-06" db="EMBL/GenBank/DDBJ databases">
        <authorList>
            <person name="Li T."/>
            <person name="Hu X."/>
            <person name="Zhang T."/>
            <person name="Song X."/>
            <person name="Zhang H."/>
            <person name="Dai N."/>
            <person name="Sheng W."/>
            <person name="Hou X."/>
            <person name="Wei L."/>
        </authorList>
    </citation>
    <scope>NUCLEOTIDE SEQUENCE</scope>
    <source>
        <strain evidence="1">G02</strain>
        <tissue evidence="1">Leaf</tissue>
    </source>
</reference>
<organism evidence="1">
    <name type="scientific">Sesamum radiatum</name>
    <name type="common">Black benniseed</name>
    <dbReference type="NCBI Taxonomy" id="300843"/>
    <lineage>
        <taxon>Eukaryota</taxon>
        <taxon>Viridiplantae</taxon>
        <taxon>Streptophyta</taxon>
        <taxon>Embryophyta</taxon>
        <taxon>Tracheophyta</taxon>
        <taxon>Spermatophyta</taxon>
        <taxon>Magnoliopsida</taxon>
        <taxon>eudicotyledons</taxon>
        <taxon>Gunneridae</taxon>
        <taxon>Pentapetalae</taxon>
        <taxon>asterids</taxon>
        <taxon>lamiids</taxon>
        <taxon>Lamiales</taxon>
        <taxon>Pedaliaceae</taxon>
        <taxon>Sesamum</taxon>
    </lineage>
</organism>